<feature type="domain" description="HTH myb-type" evidence="4">
    <location>
        <begin position="751"/>
        <end position="799"/>
    </location>
</feature>
<dbReference type="SUPFAM" id="SSF46689">
    <property type="entry name" value="Homeodomain-like"/>
    <property type="match status" value="2"/>
</dbReference>
<name>A0ABQ8F076_9FUNG</name>
<proteinExistence type="predicted"/>
<evidence type="ECO:0000256" key="1">
    <source>
        <dbReference type="SAM" id="MobiDB-lite"/>
    </source>
</evidence>
<dbReference type="PROSITE" id="PS51294">
    <property type="entry name" value="HTH_MYB"/>
    <property type="match status" value="2"/>
</dbReference>
<dbReference type="Proteomes" id="UP001648503">
    <property type="component" value="Unassembled WGS sequence"/>
</dbReference>
<feature type="compositionally biased region" description="Low complexity" evidence="1">
    <location>
        <begin position="1"/>
        <end position="27"/>
    </location>
</feature>
<sequence>MNSHSHSHSSSSNSNSNYNTSNKCSNSPRLSHSHNNDRDLSIDPSYHDVGYDDYSIQNHHSNILPKYLHPPLHSNSFESTINSTAMPNWKSSPITSIDRIDVLRRDSGPKRPLLTYQILAPVGSKQRGQHSNSLNRDESMLQNNHCSQLQEQHIRGGGGCCSGSDRPLDVLDPLCSPTSRTDFTEQLSYGHFSHINPPEELPTSSYSRFEMHSPSLWTLRDVEHSSLRQSPAPSLNHHQNMLSAHSQSHSRVSPHVDALTHEAAASDVFTPIPNTGIASIAPAVSSTSIPASVSITSATLITATPTRAATVSAESLATAPTARKSSSMGCIPPRTHTPSQLSLQEQHPIVLPFSVSRHGSYSDSTFEQGSVESPAANHCSHPPIGHYNRPGSVVGVKPHQDSLISSQPLSMLPTRTSPPLIQASRPTSTLPASHCTYTVGSLSSGAQMMKDLGRTTSISRRGGKGIVRPWTIDEDHVLLGAIRKFGTQWTRIASIIPNRNRRQCKEHWARVLSKQIPETDAASHNAITTTTGSPTRSITTAYSEYTTTSGSTCTSIPLSDCSATPPAQRPGQLGNIAEGIASRLDHSYALQSSTLRPSRSVGAVSNQTSWHAPIHTDNSHHVMSHTNLAQKPNVISGNSLKSQKHCPQSLCKDTQYPYDHKQSTSLKLCMSTSSNLCQNTEPLAKHVSRRRSSATVASEDGTHVDDGTDMLPGEDMAILDAANSSAYIRVSNQSIESDLAPFTPQLSTRVGLWSHDEDAKLLRAYDSFGPRWVEISRHIAGRNHRQCEKRFRRIKKAVADCPSGGIWNSIIDPSSLSFHKAPASPISPRTQSTQASAYSFLEDAPPRRILHESDKSSTLALHTPSMRLPSIKTILPPDILNRSCLKDPLWLFFSLSICLYLPLLVKTGIGSLLTRSLVSRVRLLERSVTKRTPINAICSGTDNDVFTLNVQGQLVRSQRWFWSRRTKQLYRNRYWLTPQIRPKTVKQRHSFALMETLRTCGDSASLQKYVTRQLLDTSGFFKDPSFDQSRAHGTRYLMLARMDALWTARKAIQIGILVDTHPFSVDHCILCDQQLLSTSIAHLVVECEQVAGHRIQSGLVPAIQKSRLRLLGRALDPGVENVYTWLRGGVLNGEADLDQRWLDGTVEHESMGTRHDNRVLAAQVNWFLQVAYRQYQSTLWKYHRDRLVEVG</sequence>
<dbReference type="EMBL" id="JAFCIX010000545">
    <property type="protein sequence ID" value="KAH6588042.1"/>
    <property type="molecule type" value="Genomic_DNA"/>
</dbReference>
<feature type="domain" description="SANT" evidence="3">
    <location>
        <begin position="753"/>
        <end position="799"/>
    </location>
</feature>
<gene>
    <name evidence="5" type="ORF">BASA50_010905</name>
</gene>
<dbReference type="InterPro" id="IPR017884">
    <property type="entry name" value="SANT_dom"/>
</dbReference>
<dbReference type="SMART" id="SM00717">
    <property type="entry name" value="SANT"/>
    <property type="match status" value="2"/>
</dbReference>
<dbReference type="Gene3D" id="1.10.10.60">
    <property type="entry name" value="Homeodomain-like"/>
    <property type="match status" value="2"/>
</dbReference>
<feature type="domain" description="Myb-like" evidence="2">
    <location>
        <begin position="469"/>
        <end position="512"/>
    </location>
</feature>
<evidence type="ECO:0000259" key="4">
    <source>
        <dbReference type="PROSITE" id="PS51294"/>
    </source>
</evidence>
<keyword evidence="6" id="KW-1185">Reference proteome</keyword>
<feature type="compositionally biased region" description="Basic and acidic residues" evidence="1">
    <location>
        <begin position="34"/>
        <end position="44"/>
    </location>
</feature>
<feature type="domain" description="HTH myb-type" evidence="4">
    <location>
        <begin position="468"/>
        <end position="516"/>
    </location>
</feature>
<dbReference type="PROSITE" id="PS51293">
    <property type="entry name" value="SANT"/>
    <property type="match status" value="1"/>
</dbReference>
<dbReference type="InterPro" id="IPR050560">
    <property type="entry name" value="MYB_TF"/>
</dbReference>
<feature type="region of interest" description="Disordered" evidence="1">
    <location>
        <begin position="314"/>
        <end position="343"/>
    </location>
</feature>
<dbReference type="InterPro" id="IPR001005">
    <property type="entry name" value="SANT/Myb"/>
</dbReference>
<feature type="region of interest" description="Disordered" evidence="1">
    <location>
        <begin position="228"/>
        <end position="250"/>
    </location>
</feature>
<evidence type="ECO:0000259" key="2">
    <source>
        <dbReference type="PROSITE" id="PS50090"/>
    </source>
</evidence>
<dbReference type="CDD" id="cd00167">
    <property type="entry name" value="SANT"/>
    <property type="match status" value="2"/>
</dbReference>
<accession>A0ABQ8F076</accession>
<dbReference type="PROSITE" id="PS50090">
    <property type="entry name" value="MYB_LIKE"/>
    <property type="match status" value="2"/>
</dbReference>
<organism evidence="5 6">
    <name type="scientific">Batrachochytrium salamandrivorans</name>
    <dbReference type="NCBI Taxonomy" id="1357716"/>
    <lineage>
        <taxon>Eukaryota</taxon>
        <taxon>Fungi</taxon>
        <taxon>Fungi incertae sedis</taxon>
        <taxon>Chytridiomycota</taxon>
        <taxon>Chytridiomycota incertae sedis</taxon>
        <taxon>Chytridiomycetes</taxon>
        <taxon>Rhizophydiales</taxon>
        <taxon>Rhizophydiales incertae sedis</taxon>
        <taxon>Batrachochytrium</taxon>
    </lineage>
</organism>
<protein>
    <submittedName>
        <fullName evidence="5">Uncharacterized protein</fullName>
    </submittedName>
</protein>
<evidence type="ECO:0000313" key="5">
    <source>
        <dbReference type="EMBL" id="KAH6588042.1"/>
    </source>
</evidence>
<evidence type="ECO:0000259" key="3">
    <source>
        <dbReference type="PROSITE" id="PS51293"/>
    </source>
</evidence>
<dbReference type="Pfam" id="PF00249">
    <property type="entry name" value="Myb_DNA-binding"/>
    <property type="match status" value="2"/>
</dbReference>
<feature type="domain" description="Myb-like" evidence="2">
    <location>
        <begin position="745"/>
        <end position="795"/>
    </location>
</feature>
<reference evidence="5 6" key="1">
    <citation type="submission" date="2021-02" db="EMBL/GenBank/DDBJ databases">
        <title>Variation within the Batrachochytrium salamandrivorans European outbreak.</title>
        <authorList>
            <person name="Kelly M."/>
            <person name="Pasmans F."/>
            <person name="Shea T.P."/>
            <person name="Munoz J.F."/>
            <person name="Carranza S."/>
            <person name="Cuomo C.A."/>
            <person name="Martel A."/>
        </authorList>
    </citation>
    <scope>NUCLEOTIDE SEQUENCE [LARGE SCALE GENOMIC DNA]</scope>
    <source>
        <strain evidence="5 6">AMFP18/2</strain>
    </source>
</reference>
<evidence type="ECO:0000313" key="6">
    <source>
        <dbReference type="Proteomes" id="UP001648503"/>
    </source>
</evidence>
<dbReference type="PANTHER" id="PTHR45614">
    <property type="entry name" value="MYB PROTEIN-RELATED"/>
    <property type="match status" value="1"/>
</dbReference>
<dbReference type="InterPro" id="IPR009057">
    <property type="entry name" value="Homeodomain-like_sf"/>
</dbReference>
<feature type="region of interest" description="Disordered" evidence="1">
    <location>
        <begin position="1"/>
        <end position="44"/>
    </location>
</feature>
<dbReference type="PANTHER" id="PTHR45614:SF51">
    <property type="entry name" value="MYB-LIKE DNA-BINDING PROTEIN BAS1"/>
    <property type="match status" value="1"/>
</dbReference>
<comment type="caution">
    <text evidence="5">The sequence shown here is derived from an EMBL/GenBank/DDBJ whole genome shotgun (WGS) entry which is preliminary data.</text>
</comment>
<dbReference type="InterPro" id="IPR017930">
    <property type="entry name" value="Myb_dom"/>
</dbReference>
<feature type="region of interest" description="Disordered" evidence="1">
    <location>
        <begin position="683"/>
        <end position="711"/>
    </location>
</feature>